<reference evidence="2 3" key="1">
    <citation type="submission" date="2024-06" db="EMBL/GenBank/DDBJ databases">
        <title>Genome sequencing of Agrobacterium spp. from tobacco in Serbia.</title>
        <authorList>
            <person name="Ilicic R.J."/>
            <person name="Studholme D.J."/>
            <person name="Jelusic A."/>
            <person name="Barac G."/>
            <person name="Bagi F."/>
            <person name="Popovic Milovanovic T."/>
        </authorList>
    </citation>
    <scope>NUCLEOTIDE SEQUENCE [LARGE SCALE GENOMIC DNA]</scope>
    <source>
        <strain evidence="2 3">DA1</strain>
    </source>
</reference>
<dbReference type="GO" id="GO:0032259">
    <property type="term" value="P:methylation"/>
    <property type="evidence" value="ECO:0007669"/>
    <property type="project" value="UniProtKB-KW"/>
</dbReference>
<comment type="caution">
    <text evidence="2">The sequence shown here is derived from an EMBL/GenBank/DDBJ whole genome shotgun (WGS) entry which is preliminary data.</text>
</comment>
<dbReference type="Proteomes" id="UP001438189">
    <property type="component" value="Unassembled WGS sequence"/>
</dbReference>
<dbReference type="Gene3D" id="3.40.50.150">
    <property type="entry name" value="Vaccinia Virus protein VP39"/>
    <property type="match status" value="1"/>
</dbReference>
<organism evidence="2 3">
    <name type="scientific">Agrobacterium radiobacter</name>
    <dbReference type="NCBI Taxonomy" id="362"/>
    <lineage>
        <taxon>Bacteria</taxon>
        <taxon>Pseudomonadati</taxon>
        <taxon>Pseudomonadota</taxon>
        <taxon>Alphaproteobacteria</taxon>
        <taxon>Hyphomicrobiales</taxon>
        <taxon>Rhizobiaceae</taxon>
        <taxon>Rhizobium/Agrobacterium group</taxon>
        <taxon>Agrobacterium</taxon>
        <taxon>Agrobacterium tumefaciens complex</taxon>
    </lineage>
</organism>
<dbReference type="PANTHER" id="PTHR34203">
    <property type="entry name" value="METHYLTRANSFERASE, FKBM FAMILY PROTEIN"/>
    <property type="match status" value="1"/>
</dbReference>
<dbReference type="PANTHER" id="PTHR34203:SF15">
    <property type="entry name" value="SLL1173 PROTEIN"/>
    <property type="match status" value="1"/>
</dbReference>
<accession>A0ABD5LNN7</accession>
<proteinExistence type="predicted"/>
<dbReference type="GO" id="GO:0008168">
    <property type="term" value="F:methyltransferase activity"/>
    <property type="evidence" value="ECO:0007669"/>
    <property type="project" value="UniProtKB-KW"/>
</dbReference>
<dbReference type="SUPFAM" id="SSF53335">
    <property type="entry name" value="S-adenosyl-L-methionine-dependent methyltransferases"/>
    <property type="match status" value="1"/>
</dbReference>
<dbReference type="RefSeq" id="WP_060727259.1">
    <property type="nucleotide sequence ID" value="NZ_JBETME010000005.1"/>
</dbReference>
<evidence type="ECO:0000313" key="2">
    <source>
        <dbReference type="EMBL" id="MES4991547.1"/>
    </source>
</evidence>
<dbReference type="InterPro" id="IPR029063">
    <property type="entry name" value="SAM-dependent_MTases_sf"/>
</dbReference>
<name>A0ABD5LNN7_AGRRD</name>
<sequence>MGHKVPIGATCLRCSRVYLPSGATAAEFAAFLNCSFLGDAHDFDRDMQIFTMEVVMLTEEDKADRFNLRTLFEKRQSNEATKAGFFYFEDQKFMIAQGKETYVVVTGDMAVGYPLFMQGESDFSKFVDAFSLLRDAKGRNCDVLWDIGANIGSICIPALTRNFVKKAVAFEPENQLFKLLRVNTILNGVDGRIQCHNTALGNFRGSVELTMSHGNTGDYRIAGRLLEDDAMGESSRQKQSVEIRPLDDFKESFDENSTLIFMDVQGYEGLILSGSTQILSKSPPLVAEFWPYAMKRLETYKVFRDIVCSGIYSEFAVLSETENRFLPLNAQALDGLYEKVGEHHDSFTDLLFV</sequence>
<feature type="domain" description="Methyltransferase FkbM" evidence="1">
    <location>
        <begin position="146"/>
        <end position="286"/>
    </location>
</feature>
<keyword evidence="2" id="KW-0808">Transferase</keyword>
<dbReference type="InterPro" id="IPR006342">
    <property type="entry name" value="FkbM_mtfrase"/>
</dbReference>
<dbReference type="InterPro" id="IPR052514">
    <property type="entry name" value="SAM-dependent_MTase"/>
</dbReference>
<dbReference type="AlphaFoldDB" id="A0ABD5LNN7"/>
<gene>
    <name evidence="2" type="ORF">ABVB70_14505</name>
</gene>
<protein>
    <submittedName>
        <fullName evidence="2">FkbM family methyltransferase</fullName>
    </submittedName>
</protein>
<dbReference type="EMBL" id="JBETME010000005">
    <property type="protein sequence ID" value="MES4991547.1"/>
    <property type="molecule type" value="Genomic_DNA"/>
</dbReference>
<keyword evidence="2" id="KW-0489">Methyltransferase</keyword>
<evidence type="ECO:0000313" key="3">
    <source>
        <dbReference type="Proteomes" id="UP001438189"/>
    </source>
</evidence>
<evidence type="ECO:0000259" key="1">
    <source>
        <dbReference type="Pfam" id="PF05050"/>
    </source>
</evidence>
<dbReference type="Pfam" id="PF05050">
    <property type="entry name" value="Methyltransf_21"/>
    <property type="match status" value="1"/>
</dbReference>
<dbReference type="NCBIfam" id="TIGR01444">
    <property type="entry name" value="fkbM_fam"/>
    <property type="match status" value="1"/>
</dbReference>